<keyword evidence="1" id="KW-0472">Membrane</keyword>
<evidence type="ECO:0000313" key="2">
    <source>
        <dbReference type="EMBL" id="MBW0509263.1"/>
    </source>
</evidence>
<keyword evidence="1" id="KW-0812">Transmembrane</keyword>
<gene>
    <name evidence="2" type="ORF">O181_048978</name>
</gene>
<proteinExistence type="predicted"/>
<dbReference type="AlphaFoldDB" id="A0A9Q3DZ01"/>
<sequence length="134" mass="15008">MNRVLSTKALVCCLGSVSKDLLKMFFPKVGIFVLLLIGSYRVAAIRCNACGQYDLEERWLELQCSAKVKCMNDNCENMVLAGCMKTSRERCTVCKGNCGARQHFYTCSNQHRVRKQCQSCEEASTSQIPPHGSQ</sequence>
<accession>A0A9Q3DZ01</accession>
<dbReference type="Proteomes" id="UP000765509">
    <property type="component" value="Unassembled WGS sequence"/>
</dbReference>
<reference evidence="2" key="1">
    <citation type="submission" date="2021-03" db="EMBL/GenBank/DDBJ databases">
        <title>Draft genome sequence of rust myrtle Austropuccinia psidii MF-1, a brazilian biotype.</title>
        <authorList>
            <person name="Quecine M.C."/>
            <person name="Pachon D.M.R."/>
            <person name="Bonatelli M.L."/>
            <person name="Correr F.H."/>
            <person name="Franceschini L.M."/>
            <person name="Leite T.F."/>
            <person name="Margarido G.R.A."/>
            <person name="Almeida C.A."/>
            <person name="Ferrarezi J.A."/>
            <person name="Labate C.A."/>
        </authorList>
    </citation>
    <scope>NUCLEOTIDE SEQUENCE</scope>
    <source>
        <strain evidence="2">MF-1</strain>
    </source>
</reference>
<dbReference type="EMBL" id="AVOT02020850">
    <property type="protein sequence ID" value="MBW0509263.1"/>
    <property type="molecule type" value="Genomic_DNA"/>
</dbReference>
<keyword evidence="3" id="KW-1185">Reference proteome</keyword>
<name>A0A9Q3DZ01_9BASI</name>
<feature type="transmembrane region" description="Helical" evidence="1">
    <location>
        <begin position="29"/>
        <end position="49"/>
    </location>
</feature>
<organism evidence="2 3">
    <name type="scientific">Austropuccinia psidii MF-1</name>
    <dbReference type="NCBI Taxonomy" id="1389203"/>
    <lineage>
        <taxon>Eukaryota</taxon>
        <taxon>Fungi</taxon>
        <taxon>Dikarya</taxon>
        <taxon>Basidiomycota</taxon>
        <taxon>Pucciniomycotina</taxon>
        <taxon>Pucciniomycetes</taxon>
        <taxon>Pucciniales</taxon>
        <taxon>Sphaerophragmiaceae</taxon>
        <taxon>Austropuccinia</taxon>
    </lineage>
</organism>
<evidence type="ECO:0000256" key="1">
    <source>
        <dbReference type="SAM" id="Phobius"/>
    </source>
</evidence>
<keyword evidence="1" id="KW-1133">Transmembrane helix</keyword>
<evidence type="ECO:0000313" key="3">
    <source>
        <dbReference type="Proteomes" id="UP000765509"/>
    </source>
</evidence>
<protein>
    <submittedName>
        <fullName evidence="2">Uncharacterized protein</fullName>
    </submittedName>
</protein>
<comment type="caution">
    <text evidence="2">The sequence shown here is derived from an EMBL/GenBank/DDBJ whole genome shotgun (WGS) entry which is preliminary data.</text>
</comment>